<dbReference type="InterPro" id="IPR050751">
    <property type="entry name" value="ECM_structural_protein"/>
</dbReference>
<dbReference type="PANTHER" id="PTHR24034:SF89">
    <property type="entry name" value="COMPLEMENT COMPONENT C1Q RECEPTOR"/>
    <property type="match status" value="1"/>
</dbReference>
<dbReference type="InterPro" id="IPR009030">
    <property type="entry name" value="Growth_fac_rcpt_cys_sf"/>
</dbReference>
<keyword evidence="1 6" id="KW-0245">EGF-like domain</keyword>
<dbReference type="GO" id="GO:0005576">
    <property type="term" value="C:extracellular region"/>
    <property type="evidence" value="ECO:0000318"/>
    <property type="project" value="GO_Central"/>
</dbReference>
<evidence type="ECO:0000256" key="2">
    <source>
        <dbReference type="ARBA" id="ARBA00022729"/>
    </source>
</evidence>
<gene>
    <name evidence="9" type="primary">LOC121401624</name>
</gene>
<dbReference type="InterPro" id="IPR049883">
    <property type="entry name" value="NOTCH1_EGF-like"/>
</dbReference>
<sequence length="732" mass="79793">MSCSLGFPLRGLCLLFLFSWSVGKYVVPERLRHVAKCGGHTGRCPKNSTCEPTRWGNFCICETGFFNNKEKTAITYPGGQCDDIDECLHSPSSCSPPAICTNTPGSYLCTCRTGKREPAISKRGKNNLGGYYIIPRLRAVTQCKRQTLVCPEHSTCEPTPWGDFCICKEGFYNTKDRSIVTYPGGRCADIDECTKHPSYCQAPFICNNTLGSYTCTCPYDTAENDTTVPIPNADINECLMDPSICKPPMVCSNNTPGSHMCGCDTGYYKSFIGQNGINITLCLDIDECVSNRSLCQPPALCTNTPGSHSCSCPTGYIKQNISKHGDNRITCTDIDECVGSPPVCKPPAVCSNTPGSYLCTCTSGNVELAMRKRYKTVIKGKGGYYIPLRLRHAPRCKRQGPMCPNHSACEPTQWGDFCICKEGFYNTKERSIITYPGGKCDDIDECTKHPSFCQSPFICTNTLGSYTCTCANSSAEDVPDTATSMATADIDECLYHPSLCKTPSVCTDVRGRGGYRCVCPAGYNESVSKRDNQTTCLDIDECVSKRSLCQPPANCTNTPGSYICTCPAGYIKRKVGNNFTTCQDIDECIRSPSVCKPPANCTNTPGSYLCTCTAGTIQPAMTRKLGSIISGLGGYYISPRFRHVPQCRGSFPVCPLHSSCQSTNWGAFCICNNGFYNYKEKTIITYPGGKCEDIDECTKPSSCQAPFNCTNTRGSYTCACPNGTSDPHHHGR</sequence>
<dbReference type="InterPro" id="IPR000152">
    <property type="entry name" value="EGF-type_Asp/Asn_hydroxyl_site"/>
</dbReference>
<feature type="domain" description="EGF-like" evidence="7">
    <location>
        <begin position="83"/>
        <end position="121"/>
    </location>
</feature>
<dbReference type="PROSITE" id="PS50026">
    <property type="entry name" value="EGF_3"/>
    <property type="match status" value="9"/>
</dbReference>
<feature type="domain" description="EGF-like" evidence="7">
    <location>
        <begin position="284"/>
        <end position="322"/>
    </location>
</feature>
<evidence type="ECO:0000256" key="1">
    <source>
        <dbReference type="ARBA" id="ARBA00022536"/>
    </source>
</evidence>
<dbReference type="AlphaFoldDB" id="A0A1L8H2M7"/>
<evidence type="ECO:0000259" key="7">
    <source>
        <dbReference type="PROSITE" id="PS50026"/>
    </source>
</evidence>
<dbReference type="GO" id="GO:0005509">
    <property type="term" value="F:calcium ion binding"/>
    <property type="evidence" value="ECO:0007669"/>
    <property type="project" value="InterPro"/>
</dbReference>
<dbReference type="Proteomes" id="UP000186698">
    <property type="component" value="Chromosome 3L"/>
</dbReference>
<dbReference type="STRING" id="8355.A0A1L8H2M7"/>
<keyword evidence="2" id="KW-0732">Signal</keyword>
<dbReference type="SMART" id="SM00181">
    <property type="entry name" value="EGF"/>
    <property type="match status" value="13"/>
</dbReference>
<feature type="disulfide bond" evidence="6">
    <location>
        <begin position="500"/>
        <end position="517"/>
    </location>
</feature>
<keyword evidence="3" id="KW-0677">Repeat</keyword>
<dbReference type="InterPro" id="IPR018097">
    <property type="entry name" value="EGF_Ca-bd_CS"/>
</dbReference>
<dbReference type="SUPFAM" id="SSF57196">
    <property type="entry name" value="EGF/Laminin"/>
    <property type="match status" value="3"/>
</dbReference>
<evidence type="ECO:0000256" key="6">
    <source>
        <dbReference type="PROSITE-ProRule" id="PRU00076"/>
    </source>
</evidence>
<dbReference type="Gene3D" id="2.10.25.10">
    <property type="entry name" value="Laminin"/>
    <property type="match status" value="14"/>
</dbReference>
<dbReference type="KEGG" id="xla:121401624"/>
<keyword evidence="8" id="KW-1185">Reference proteome</keyword>
<dbReference type="PaxDb" id="8355-A0A1L8H2M7"/>
<evidence type="ECO:0000256" key="3">
    <source>
        <dbReference type="ARBA" id="ARBA00022737"/>
    </source>
</evidence>
<dbReference type="CDD" id="cd00054">
    <property type="entry name" value="EGF_CA"/>
    <property type="match status" value="7"/>
</dbReference>
<dbReference type="RefSeq" id="XP_041443143.1">
    <property type="nucleotide sequence ID" value="XM_041587209.1"/>
</dbReference>
<dbReference type="OrthoDB" id="10045365at2759"/>
<accession>A0A1L8H2M7</accession>
<dbReference type="SUPFAM" id="SSF57184">
    <property type="entry name" value="Growth factor receptor domain"/>
    <property type="match status" value="3"/>
</dbReference>
<keyword evidence="4 6" id="KW-1015">Disulfide bond</keyword>
<feature type="domain" description="EGF-like" evidence="7">
    <location>
        <begin position="538"/>
        <end position="576"/>
    </location>
</feature>
<feature type="domain" description="EGF-like" evidence="7">
    <location>
        <begin position="584"/>
        <end position="622"/>
    </location>
</feature>
<dbReference type="GeneID" id="121401624"/>
<feature type="domain" description="EGF-like" evidence="7">
    <location>
        <begin position="442"/>
        <end position="480"/>
    </location>
</feature>
<dbReference type="GO" id="GO:0005201">
    <property type="term" value="F:extracellular matrix structural constituent"/>
    <property type="evidence" value="ECO:0000318"/>
    <property type="project" value="GO_Central"/>
</dbReference>
<evidence type="ECO:0000313" key="8">
    <source>
        <dbReference type="Proteomes" id="UP000186698"/>
    </source>
</evidence>
<feature type="domain" description="EGF-like" evidence="7">
    <location>
        <begin position="189"/>
        <end position="227"/>
    </location>
</feature>
<name>A0A1L8H2M7_XENLA</name>
<reference evidence="9" key="1">
    <citation type="submission" date="2025-08" db="UniProtKB">
        <authorList>
            <consortium name="RefSeq"/>
        </authorList>
    </citation>
    <scope>IDENTIFICATION</scope>
    <source>
        <strain evidence="9">J_2021</strain>
        <tissue evidence="9">Erythrocytes</tissue>
    </source>
</reference>
<evidence type="ECO:0000313" key="9">
    <source>
        <dbReference type="RefSeq" id="XP_041443143.1"/>
    </source>
</evidence>
<dbReference type="PROSITE" id="PS01187">
    <property type="entry name" value="EGF_CA"/>
    <property type="match status" value="4"/>
</dbReference>
<dbReference type="InterPro" id="IPR000742">
    <property type="entry name" value="EGF"/>
</dbReference>
<feature type="domain" description="EGF-like" evidence="7">
    <location>
        <begin position="333"/>
        <end position="371"/>
    </location>
</feature>
<dbReference type="InterPro" id="IPR001881">
    <property type="entry name" value="EGF-like_Ca-bd_dom"/>
</dbReference>
<dbReference type="Pfam" id="PF07645">
    <property type="entry name" value="EGF_CA"/>
    <property type="match status" value="10"/>
</dbReference>
<feature type="domain" description="EGF-like" evidence="7">
    <location>
        <begin position="489"/>
        <end position="529"/>
    </location>
</feature>
<comment type="caution">
    <text evidence="6">Lacks conserved residue(s) required for the propagation of feature annotation.</text>
</comment>
<dbReference type="PANTHER" id="PTHR24034">
    <property type="entry name" value="EGF-LIKE DOMAIN-CONTAINING PROTEIN"/>
    <property type="match status" value="1"/>
</dbReference>
<keyword evidence="5" id="KW-0325">Glycoprotein</keyword>
<dbReference type="SMART" id="SM00179">
    <property type="entry name" value="EGF_CA"/>
    <property type="match status" value="10"/>
</dbReference>
<feature type="domain" description="EGF-like" evidence="7">
    <location>
        <begin position="693"/>
        <end position="730"/>
    </location>
</feature>
<dbReference type="PROSITE" id="PS00010">
    <property type="entry name" value="ASX_HYDROXYL"/>
    <property type="match status" value="7"/>
</dbReference>
<evidence type="ECO:0000256" key="4">
    <source>
        <dbReference type="ARBA" id="ARBA00023157"/>
    </source>
</evidence>
<dbReference type="FunFam" id="2.10.25.10:FF:000038">
    <property type="entry name" value="Fibrillin 2"/>
    <property type="match status" value="4"/>
</dbReference>
<dbReference type="FunFam" id="2.10.25.10:FF:000002">
    <property type="entry name" value="Latent-transforming growth factor beta-binding protein 3"/>
    <property type="match status" value="1"/>
</dbReference>
<proteinExistence type="predicted"/>
<organism evidence="8 9">
    <name type="scientific">Xenopus laevis</name>
    <name type="common">African clawed frog</name>
    <dbReference type="NCBI Taxonomy" id="8355"/>
    <lineage>
        <taxon>Eukaryota</taxon>
        <taxon>Metazoa</taxon>
        <taxon>Chordata</taxon>
        <taxon>Craniata</taxon>
        <taxon>Vertebrata</taxon>
        <taxon>Euteleostomi</taxon>
        <taxon>Amphibia</taxon>
        <taxon>Batrachia</taxon>
        <taxon>Anura</taxon>
        <taxon>Pipoidea</taxon>
        <taxon>Pipidae</taxon>
        <taxon>Xenopodinae</taxon>
        <taxon>Xenopus</taxon>
        <taxon>Xenopus</taxon>
    </lineage>
</organism>
<protein>
    <submittedName>
        <fullName evidence="9">Latent-transforming growth factor beta-binding protein 4-like</fullName>
    </submittedName>
</protein>
<dbReference type="FunFam" id="2.10.25.10:FF:000005">
    <property type="entry name" value="Fibrillin 2"/>
    <property type="match status" value="1"/>
</dbReference>
<evidence type="ECO:0000256" key="5">
    <source>
        <dbReference type="ARBA" id="ARBA00023180"/>
    </source>
</evidence>